<comment type="caution">
    <text evidence="4">The sequence shown here is derived from an EMBL/GenBank/DDBJ whole genome shotgun (WGS) entry which is preliminary data.</text>
</comment>
<feature type="transmembrane region" description="Helical" evidence="2">
    <location>
        <begin position="108"/>
        <end position="127"/>
    </location>
</feature>
<feature type="domain" description="Cytoskeleton protein RodZ-like C-terminal" evidence="3">
    <location>
        <begin position="186"/>
        <end position="258"/>
    </location>
</feature>
<organism evidence="4 5">
    <name type="scientific">Sandarakinorhabdus glacialis</name>
    <dbReference type="NCBI Taxonomy" id="1614636"/>
    <lineage>
        <taxon>Bacteria</taxon>
        <taxon>Pseudomonadati</taxon>
        <taxon>Pseudomonadota</taxon>
        <taxon>Alphaproteobacteria</taxon>
        <taxon>Sphingomonadales</taxon>
        <taxon>Sphingosinicellaceae</taxon>
        <taxon>Sandarakinorhabdus</taxon>
    </lineage>
</organism>
<keyword evidence="5" id="KW-1185">Reference proteome</keyword>
<evidence type="ECO:0000256" key="2">
    <source>
        <dbReference type="SAM" id="Phobius"/>
    </source>
</evidence>
<evidence type="ECO:0000313" key="5">
    <source>
        <dbReference type="Proteomes" id="UP000635071"/>
    </source>
</evidence>
<feature type="region of interest" description="Disordered" evidence="1">
    <location>
        <begin position="274"/>
        <end position="315"/>
    </location>
</feature>
<feature type="compositionally biased region" description="Polar residues" evidence="1">
    <location>
        <begin position="296"/>
        <end position="315"/>
    </location>
</feature>
<evidence type="ECO:0000256" key="1">
    <source>
        <dbReference type="SAM" id="MobiDB-lite"/>
    </source>
</evidence>
<keyword evidence="2" id="KW-0472">Membrane</keyword>
<dbReference type="InterPro" id="IPR010982">
    <property type="entry name" value="Lambda_DNA-bd_dom_sf"/>
</dbReference>
<gene>
    <name evidence="4" type="ORF">GCM10011529_13840</name>
</gene>
<dbReference type="EMBL" id="BMJM01000004">
    <property type="protein sequence ID" value="GGE08642.1"/>
    <property type="molecule type" value="Genomic_DNA"/>
</dbReference>
<protein>
    <recommendedName>
        <fullName evidence="3">Cytoskeleton protein RodZ-like C-terminal domain-containing protein</fullName>
    </recommendedName>
</protein>
<evidence type="ECO:0000313" key="4">
    <source>
        <dbReference type="EMBL" id="GGE08642.1"/>
    </source>
</evidence>
<dbReference type="InterPro" id="IPR025194">
    <property type="entry name" value="RodZ-like_C"/>
</dbReference>
<dbReference type="Pfam" id="PF13464">
    <property type="entry name" value="RodZ_C"/>
    <property type="match status" value="1"/>
</dbReference>
<dbReference type="PANTHER" id="PTHR34475">
    <property type="match status" value="1"/>
</dbReference>
<dbReference type="RefSeq" id="WP_188762211.1">
    <property type="nucleotide sequence ID" value="NZ_BMJM01000004.1"/>
</dbReference>
<keyword evidence="2" id="KW-1133">Transmembrane helix</keyword>
<reference evidence="4" key="2">
    <citation type="submission" date="2020-09" db="EMBL/GenBank/DDBJ databases">
        <authorList>
            <person name="Sun Q."/>
            <person name="Zhou Y."/>
        </authorList>
    </citation>
    <scope>NUCLEOTIDE SEQUENCE</scope>
    <source>
        <strain evidence="4">CGMCC 1.15519</strain>
    </source>
</reference>
<feature type="compositionally biased region" description="Low complexity" evidence="1">
    <location>
        <begin position="274"/>
        <end position="292"/>
    </location>
</feature>
<reference evidence="4" key="1">
    <citation type="journal article" date="2014" name="Int. J. Syst. Evol. Microbiol.">
        <title>Complete genome sequence of Corynebacterium casei LMG S-19264T (=DSM 44701T), isolated from a smear-ripened cheese.</title>
        <authorList>
            <consortium name="US DOE Joint Genome Institute (JGI-PGF)"/>
            <person name="Walter F."/>
            <person name="Albersmeier A."/>
            <person name="Kalinowski J."/>
            <person name="Ruckert C."/>
        </authorList>
    </citation>
    <scope>NUCLEOTIDE SEQUENCE</scope>
    <source>
        <strain evidence="4">CGMCC 1.15519</strain>
    </source>
</reference>
<dbReference type="Pfam" id="PF13413">
    <property type="entry name" value="HTH_25"/>
    <property type="match status" value="1"/>
</dbReference>
<dbReference type="InterPro" id="IPR050400">
    <property type="entry name" value="Bact_Cytoskel_RodZ"/>
</dbReference>
<dbReference type="GO" id="GO:0003677">
    <property type="term" value="F:DNA binding"/>
    <property type="evidence" value="ECO:0007669"/>
    <property type="project" value="InterPro"/>
</dbReference>
<sequence>MELPESGVKRTGAMLAAGRAAAGLEIADIARETRVPLRHLRALEADEHDSLPALPYAVGFVKSYARTVGLDPEALAIQFRAETTKAAHVPTPMSLEPLDERRLPSKGLVFASVGVVVLIIAGLSAWGSGAFDPAPVTEVAAVAQDASTDTGAVESTDPLVPAAPTAAAPGFAATPGAVVPAVGPVVLTAREDVWVQITDPATRSNIKVGILKTGESYSVPAATPGLQLRTGKAGALDVTVGGRAIPPLGGPVETIRDVSLAPADLAARAAATTAGTPAAAAGPRPIAEIPRPVLSSLPTPEPSSAPTANGTVPGV</sequence>
<dbReference type="PANTHER" id="PTHR34475:SF1">
    <property type="entry name" value="CYTOSKELETON PROTEIN RODZ"/>
    <property type="match status" value="1"/>
</dbReference>
<dbReference type="AlphaFoldDB" id="A0A916ZR41"/>
<proteinExistence type="predicted"/>
<name>A0A916ZR41_9SPHN</name>
<accession>A0A916ZR41</accession>
<dbReference type="Proteomes" id="UP000635071">
    <property type="component" value="Unassembled WGS sequence"/>
</dbReference>
<keyword evidence="2" id="KW-0812">Transmembrane</keyword>
<evidence type="ECO:0000259" key="3">
    <source>
        <dbReference type="Pfam" id="PF13464"/>
    </source>
</evidence>
<dbReference type="Gene3D" id="1.10.260.40">
    <property type="entry name" value="lambda repressor-like DNA-binding domains"/>
    <property type="match status" value="1"/>
</dbReference>